<evidence type="ECO:0000259" key="1">
    <source>
        <dbReference type="Pfam" id="PF07589"/>
    </source>
</evidence>
<dbReference type="InterPro" id="IPR018247">
    <property type="entry name" value="EF_Hand_1_Ca_BS"/>
</dbReference>
<protein>
    <recommendedName>
        <fullName evidence="1">Ice-binding protein C-terminal domain-containing protein</fullName>
    </recommendedName>
</protein>
<dbReference type="PROSITE" id="PS00018">
    <property type="entry name" value="EF_HAND_1"/>
    <property type="match status" value="1"/>
</dbReference>
<dbReference type="NCBIfam" id="TIGR02595">
    <property type="entry name" value="PEP_CTERM"/>
    <property type="match status" value="1"/>
</dbReference>
<dbReference type="SUPFAM" id="SSF49785">
    <property type="entry name" value="Galactose-binding domain-like"/>
    <property type="match status" value="1"/>
</dbReference>
<dbReference type="EMBL" id="CP036349">
    <property type="protein sequence ID" value="QDV72468.1"/>
    <property type="molecule type" value="Genomic_DNA"/>
</dbReference>
<gene>
    <name evidence="2" type="ORF">Spa11_06460</name>
</gene>
<evidence type="ECO:0000313" key="3">
    <source>
        <dbReference type="Proteomes" id="UP000316426"/>
    </source>
</evidence>
<reference evidence="2 3" key="1">
    <citation type="submission" date="2019-02" db="EMBL/GenBank/DDBJ databases">
        <title>Deep-cultivation of Planctomycetes and their phenomic and genomic characterization uncovers novel biology.</title>
        <authorList>
            <person name="Wiegand S."/>
            <person name="Jogler M."/>
            <person name="Boedeker C."/>
            <person name="Pinto D."/>
            <person name="Vollmers J."/>
            <person name="Rivas-Marin E."/>
            <person name="Kohn T."/>
            <person name="Peeters S.H."/>
            <person name="Heuer A."/>
            <person name="Rast P."/>
            <person name="Oberbeckmann S."/>
            <person name="Bunk B."/>
            <person name="Jeske O."/>
            <person name="Meyerdierks A."/>
            <person name="Storesund J.E."/>
            <person name="Kallscheuer N."/>
            <person name="Luecker S."/>
            <person name="Lage O.M."/>
            <person name="Pohl T."/>
            <person name="Merkel B.J."/>
            <person name="Hornburger P."/>
            <person name="Mueller R.-W."/>
            <person name="Bruemmer F."/>
            <person name="Labrenz M."/>
            <person name="Spormann A.M."/>
            <person name="Op den Camp H."/>
            <person name="Overmann J."/>
            <person name="Amann R."/>
            <person name="Jetten M.S.M."/>
            <person name="Mascher T."/>
            <person name="Medema M.H."/>
            <person name="Devos D.P."/>
            <person name="Kaster A.-K."/>
            <person name="Ovreas L."/>
            <person name="Rohde M."/>
            <person name="Galperin M.Y."/>
            <person name="Jogler C."/>
        </authorList>
    </citation>
    <scope>NUCLEOTIDE SEQUENCE [LARGE SCALE GENOMIC DNA]</scope>
    <source>
        <strain evidence="2 3">Spa11</strain>
    </source>
</reference>
<sequence length="352" mass="37512">MLHQYADERITANVPHWDVGARRHQTMKAVLLNSADKLIDDGTVVVNGNAVQAGYLLGMDRTVVMQDGTSTWLDSIAYDDSVFGAGGFYPLDEQMGAGHLNVGRAVEQFSGGEWEANAGRVPVVGWDFGTASSTGPTNKYLLNQVLPENSFISITVAWDRLVELDVDGGTTGEYDPGDTFATYADGAPGPYDDSILNDLNVYLLPKGSFNVNQAEAFSLGAEGNLEHIFFQIPATGEYEIWVVQGDDDVGATQDYAIAWWAYGTGPLLTADFSGDGVIDEDDYNLWASSYGSSVTPFTGADANGDGLVNAADYTVWRDAYSAASATAAVPEPTTVAMALAGLLALGSRRRVA</sequence>
<feature type="domain" description="Ice-binding protein C-terminal" evidence="1">
    <location>
        <begin position="328"/>
        <end position="350"/>
    </location>
</feature>
<keyword evidence="3" id="KW-1185">Reference proteome</keyword>
<dbReference type="Gene3D" id="1.10.1330.10">
    <property type="entry name" value="Dockerin domain"/>
    <property type="match status" value="1"/>
</dbReference>
<dbReference type="KEGG" id="bmei:Spa11_06460"/>
<dbReference type="Proteomes" id="UP000316426">
    <property type="component" value="Chromosome"/>
</dbReference>
<dbReference type="InterPro" id="IPR008979">
    <property type="entry name" value="Galactose-bd-like_sf"/>
</dbReference>
<dbReference type="GO" id="GO:0000272">
    <property type="term" value="P:polysaccharide catabolic process"/>
    <property type="evidence" value="ECO:0007669"/>
    <property type="project" value="InterPro"/>
</dbReference>
<proteinExistence type="predicted"/>
<accession>A0A518K3U9</accession>
<dbReference type="InterPro" id="IPR036439">
    <property type="entry name" value="Dockerin_dom_sf"/>
</dbReference>
<name>A0A518K3U9_9BACT</name>
<dbReference type="AlphaFoldDB" id="A0A518K3U9"/>
<dbReference type="SUPFAM" id="SSF63446">
    <property type="entry name" value="Type I dockerin domain"/>
    <property type="match status" value="1"/>
</dbReference>
<dbReference type="InterPro" id="IPR013424">
    <property type="entry name" value="Ice-binding_C"/>
</dbReference>
<organism evidence="2 3">
    <name type="scientific">Botrimarina mediterranea</name>
    <dbReference type="NCBI Taxonomy" id="2528022"/>
    <lineage>
        <taxon>Bacteria</taxon>
        <taxon>Pseudomonadati</taxon>
        <taxon>Planctomycetota</taxon>
        <taxon>Planctomycetia</taxon>
        <taxon>Pirellulales</taxon>
        <taxon>Lacipirellulaceae</taxon>
        <taxon>Botrimarina</taxon>
    </lineage>
</organism>
<dbReference type="Pfam" id="PF07589">
    <property type="entry name" value="PEP-CTERM"/>
    <property type="match status" value="1"/>
</dbReference>
<evidence type="ECO:0000313" key="2">
    <source>
        <dbReference type="EMBL" id="QDV72468.1"/>
    </source>
</evidence>